<dbReference type="PANTHER" id="PTHR30441">
    <property type="entry name" value="DUF748 DOMAIN-CONTAINING PROTEIN"/>
    <property type="match status" value="1"/>
</dbReference>
<proteinExistence type="predicted"/>
<dbReference type="AlphaFoldDB" id="A0A0P6VMK2"/>
<feature type="region of interest" description="Disordered" evidence="1">
    <location>
        <begin position="1153"/>
        <end position="1279"/>
    </location>
</feature>
<feature type="compositionally biased region" description="Basic and acidic residues" evidence="1">
    <location>
        <begin position="1206"/>
        <end position="1216"/>
    </location>
</feature>
<reference evidence="3 4" key="1">
    <citation type="submission" date="2015-09" db="EMBL/GenBank/DDBJ databases">
        <authorList>
            <person name="Jackson K.R."/>
            <person name="Lunt B.L."/>
            <person name="Fisher J.N.B."/>
            <person name="Gardner A.V."/>
            <person name="Bailey M.E."/>
            <person name="Deus L.M."/>
            <person name="Earl A.S."/>
            <person name="Gibby P.D."/>
            <person name="Hartmann K.A."/>
            <person name="Liu J.E."/>
            <person name="Manci A.M."/>
            <person name="Nielsen D.A."/>
            <person name="Solomon M.B."/>
            <person name="Breakwell D.P."/>
            <person name="Burnett S.H."/>
            <person name="Grose J.H."/>
        </authorList>
    </citation>
    <scope>NUCLEOTIDE SEQUENCE [LARGE SCALE GENOMIC DNA]</scope>
    <source>
        <strain evidence="3 4">16</strain>
    </source>
</reference>
<organism evidence="3 4">
    <name type="scientific">Prosthecodimorpha hirschii</name>
    <dbReference type="NCBI Taxonomy" id="665126"/>
    <lineage>
        <taxon>Bacteria</taxon>
        <taxon>Pseudomonadati</taxon>
        <taxon>Pseudomonadota</taxon>
        <taxon>Alphaproteobacteria</taxon>
        <taxon>Hyphomicrobiales</taxon>
        <taxon>Ancalomicrobiaceae</taxon>
        <taxon>Prosthecodimorpha</taxon>
    </lineage>
</organism>
<dbReference type="InterPro" id="IPR052894">
    <property type="entry name" value="AsmA-related"/>
</dbReference>
<dbReference type="STRING" id="665126.ABB55_03570"/>
<dbReference type="RefSeq" id="WP_054357581.1">
    <property type="nucleotide sequence ID" value="NZ_LJYW01000001.1"/>
</dbReference>
<dbReference type="EMBL" id="LJYW01000001">
    <property type="protein sequence ID" value="KPL51419.1"/>
    <property type="molecule type" value="Genomic_DNA"/>
</dbReference>
<dbReference type="InterPro" id="IPR017023">
    <property type="entry name" value="UCP034039"/>
</dbReference>
<name>A0A0P6VMK2_9HYPH</name>
<evidence type="ECO:0000313" key="4">
    <source>
        <dbReference type="Proteomes" id="UP000048984"/>
    </source>
</evidence>
<dbReference type="InterPro" id="IPR007844">
    <property type="entry name" value="AsmA"/>
</dbReference>
<dbReference type="Pfam" id="PF05170">
    <property type="entry name" value="AsmA"/>
    <property type="match status" value="2"/>
</dbReference>
<feature type="domain" description="AsmA" evidence="2">
    <location>
        <begin position="861"/>
        <end position="1041"/>
    </location>
</feature>
<dbReference type="GO" id="GO:0090313">
    <property type="term" value="P:regulation of protein targeting to membrane"/>
    <property type="evidence" value="ECO:0007669"/>
    <property type="project" value="TreeGrafter"/>
</dbReference>
<feature type="domain" description="AsmA" evidence="2">
    <location>
        <begin position="10"/>
        <end position="118"/>
    </location>
</feature>
<evidence type="ECO:0000256" key="1">
    <source>
        <dbReference type="SAM" id="MobiDB-lite"/>
    </source>
</evidence>
<accession>A0A0P6VMK2</accession>
<feature type="compositionally biased region" description="Low complexity" evidence="1">
    <location>
        <begin position="1195"/>
        <end position="1205"/>
    </location>
</feature>
<feature type="compositionally biased region" description="Gly residues" evidence="1">
    <location>
        <begin position="1220"/>
        <end position="1230"/>
    </location>
</feature>
<protein>
    <recommendedName>
        <fullName evidence="2">AsmA domain-containing protein</fullName>
    </recommendedName>
</protein>
<evidence type="ECO:0000313" key="3">
    <source>
        <dbReference type="EMBL" id="KPL51419.1"/>
    </source>
</evidence>
<feature type="compositionally biased region" description="Pro residues" evidence="1">
    <location>
        <begin position="1232"/>
        <end position="1241"/>
    </location>
</feature>
<feature type="compositionally biased region" description="Basic and acidic residues" evidence="1">
    <location>
        <begin position="1153"/>
        <end position="1194"/>
    </location>
</feature>
<sequence>MNSLYIGVGLTIITALVAALVGPFFIDWGLFRTSFEAEAERIFGAKVTVLGSIDARLLPSPWLSLGDVVVGSVDRPAGKIGRFEARLELTPLLKGEFHISELRLDRPSLSVALKRNGTLALTGDPAPVAGTRRDLGDASLEMAEIVDGRIDFADERAGRSFALERINGIVSGSALAGPLKAEGGAVAMGQSVAFRLAMGRVTAERAVPVKLQVTPGGEPVVVTVDAALSLTGGPPRATGTAVVQRIDPEAKTDRGDPGPTPWRLESRFAVDPARLDLDPLTLAIGPDDRAYQLNGRGRIDLGLTPNFDLALTAKQIDLDRALAGRVGEAVDLDGVARRVLGTIAGLPVPDMPGRLALDVPGLVVGGGVLQDLRLIARPRPGGYSLEELTARLPGRSQVTASGRLSLAGAPAFDGRLYVASEQPNAFAAWLRRGGVQGRLDPVSVDAILKIDADSFRADQMLARIGAAQVRGHVQVSGIGSAPRVETGITADRLDLDQIRVLAGLFASPAGLAPAATRIDLDAGQLVLGGVTARGVSARLAVDGESVEVSRLSVQDAAGAALDMTGRIDRFAARPDGNLQATVKAATLDGLVRMLRSLFPDTPALDRFAAAAPHLAPLDARLTLTGQANGERGDLQLDVSGTAGPSRLAVAGKLAGSPAEWRAGRIDLNARLDGPDGGRLMRQLGIPALSLKGAAGQASVTLAGVPATGLDGTAELEALGSRLALSGRVIAGDDGRLAVDGRGRLVSADLGPVLTVLGQPAVTPLGRLPVDLGAGLSGTWPKLTLKAIDGRLGAGPLRGEATADLGATPVKLDGRLELGTIGLADLIDLGLGAGSLEALPDAGQAWPGQALPGPSVTGLAADLRISAEALAMADKRVVERPEFRLRLRPGEVAVESFSGGLAGGKASGQMRMRGNAGGGVAVSGDIKIDGAAFGELVWRRDGRAVASGQMDLTATFETAGRSVASLVSGAAGGGAFGLRNGTLRSVNPAAFDAVVAAADNGLELKEDRIRTLFQSRLDAGELPFERVDAAFSIGGGIVRLRDVAVASGPVRTSGTASLDLGRWTLEADWTIKADAGRNAVTGADPQVGVLFRGPLNAPVRSLDVAPLNAFLTLRAFEREVSRVEVLQQDIMERERFAREAKRLREEKLRIEREAREAREAEQRRADEEKRRLDEERRARDAAEAARRLEEKRKADAAAAAAAAAAEAARRTEEERRRSSTQGGGSNAGGQPPGLAPLPPPIQIGPAPGTRPAPSINADRAPLDLFSPGPPPVPPMPIGRP</sequence>
<dbReference type="GO" id="GO:0005886">
    <property type="term" value="C:plasma membrane"/>
    <property type="evidence" value="ECO:0007669"/>
    <property type="project" value="TreeGrafter"/>
</dbReference>
<reference evidence="3 4" key="2">
    <citation type="submission" date="2015-10" db="EMBL/GenBank/DDBJ databases">
        <title>Draft Genome Sequence of Prosthecomicrobium hirschii ATCC 27832.</title>
        <authorList>
            <person name="Daniel J."/>
            <person name="Givan S.A."/>
            <person name="Brun Y.V."/>
            <person name="Brown P.J."/>
        </authorList>
    </citation>
    <scope>NUCLEOTIDE SEQUENCE [LARGE SCALE GENOMIC DNA]</scope>
    <source>
        <strain evidence="3 4">16</strain>
    </source>
</reference>
<feature type="compositionally biased region" description="Pro residues" evidence="1">
    <location>
        <begin position="1266"/>
        <end position="1279"/>
    </location>
</feature>
<dbReference type="PANTHER" id="PTHR30441:SF4">
    <property type="entry name" value="PROTEIN ASMA"/>
    <property type="match status" value="1"/>
</dbReference>
<comment type="caution">
    <text evidence="3">The sequence shown here is derived from an EMBL/GenBank/DDBJ whole genome shotgun (WGS) entry which is preliminary data.</text>
</comment>
<keyword evidence="4" id="KW-1185">Reference proteome</keyword>
<evidence type="ECO:0000259" key="2">
    <source>
        <dbReference type="Pfam" id="PF05170"/>
    </source>
</evidence>
<dbReference type="Proteomes" id="UP000048984">
    <property type="component" value="Unassembled WGS sequence"/>
</dbReference>
<gene>
    <name evidence="3" type="ORF">ABB55_03570</name>
</gene>
<dbReference type="PIRSF" id="PIRSF034039">
    <property type="entry name" value="UCP034039"/>
    <property type="match status" value="1"/>
</dbReference>